<accession>A0ABW1EJB5</accession>
<organism evidence="2 3">
    <name type="scientific">Acidicapsa dinghuensis</name>
    <dbReference type="NCBI Taxonomy" id="2218256"/>
    <lineage>
        <taxon>Bacteria</taxon>
        <taxon>Pseudomonadati</taxon>
        <taxon>Acidobacteriota</taxon>
        <taxon>Terriglobia</taxon>
        <taxon>Terriglobales</taxon>
        <taxon>Acidobacteriaceae</taxon>
        <taxon>Acidicapsa</taxon>
    </lineage>
</organism>
<keyword evidence="3" id="KW-1185">Reference proteome</keyword>
<evidence type="ECO:0000313" key="2">
    <source>
        <dbReference type="EMBL" id="MFC5864386.1"/>
    </source>
</evidence>
<sequence length="70" mass="7918">MVVDVKKLSDALRHSSPEEELRRDLERLIGARRQEINSALEAGRSFVLRVPDGRRIRISPRTAPEPATAQ</sequence>
<evidence type="ECO:0000313" key="3">
    <source>
        <dbReference type="Proteomes" id="UP001596091"/>
    </source>
</evidence>
<evidence type="ECO:0000256" key="1">
    <source>
        <dbReference type="SAM" id="MobiDB-lite"/>
    </source>
</evidence>
<protein>
    <submittedName>
        <fullName evidence="2">Uncharacterized protein</fullName>
    </submittedName>
</protein>
<proteinExistence type="predicted"/>
<dbReference type="Proteomes" id="UP001596091">
    <property type="component" value="Unassembled WGS sequence"/>
</dbReference>
<dbReference type="EMBL" id="JBHSPH010000009">
    <property type="protein sequence ID" value="MFC5864386.1"/>
    <property type="molecule type" value="Genomic_DNA"/>
</dbReference>
<dbReference type="RefSeq" id="WP_263342122.1">
    <property type="nucleotide sequence ID" value="NZ_JAGSYH010000009.1"/>
</dbReference>
<feature type="region of interest" description="Disordered" evidence="1">
    <location>
        <begin position="1"/>
        <end position="20"/>
    </location>
</feature>
<reference evidence="3" key="1">
    <citation type="journal article" date="2019" name="Int. J. Syst. Evol. Microbiol.">
        <title>The Global Catalogue of Microorganisms (GCM) 10K type strain sequencing project: providing services to taxonomists for standard genome sequencing and annotation.</title>
        <authorList>
            <consortium name="The Broad Institute Genomics Platform"/>
            <consortium name="The Broad Institute Genome Sequencing Center for Infectious Disease"/>
            <person name="Wu L."/>
            <person name="Ma J."/>
        </authorList>
    </citation>
    <scope>NUCLEOTIDE SEQUENCE [LARGE SCALE GENOMIC DNA]</scope>
    <source>
        <strain evidence="3">JCM 4087</strain>
    </source>
</reference>
<name>A0ABW1EJB5_9BACT</name>
<comment type="caution">
    <text evidence="2">The sequence shown here is derived from an EMBL/GenBank/DDBJ whole genome shotgun (WGS) entry which is preliminary data.</text>
</comment>
<gene>
    <name evidence="2" type="ORF">ACFPT7_18920</name>
</gene>